<accession>A0A1Z5K5X9</accession>
<feature type="compositionally biased region" description="Acidic residues" evidence="1">
    <location>
        <begin position="55"/>
        <end position="69"/>
    </location>
</feature>
<organism evidence="2 3">
    <name type="scientific">Fistulifera solaris</name>
    <name type="common">Oleaginous diatom</name>
    <dbReference type="NCBI Taxonomy" id="1519565"/>
    <lineage>
        <taxon>Eukaryota</taxon>
        <taxon>Sar</taxon>
        <taxon>Stramenopiles</taxon>
        <taxon>Ochrophyta</taxon>
        <taxon>Bacillariophyta</taxon>
        <taxon>Bacillariophyceae</taxon>
        <taxon>Bacillariophycidae</taxon>
        <taxon>Naviculales</taxon>
        <taxon>Naviculaceae</taxon>
        <taxon>Fistulifera</taxon>
    </lineage>
</organism>
<feature type="region of interest" description="Disordered" evidence="1">
    <location>
        <begin position="543"/>
        <end position="569"/>
    </location>
</feature>
<feature type="compositionally biased region" description="Acidic residues" evidence="1">
    <location>
        <begin position="1"/>
        <end position="13"/>
    </location>
</feature>
<feature type="region of interest" description="Disordered" evidence="1">
    <location>
        <begin position="384"/>
        <end position="512"/>
    </location>
</feature>
<dbReference type="OrthoDB" id="49248at2759"/>
<dbReference type="EMBL" id="BDSP01000170">
    <property type="protein sequence ID" value="GAX21616.1"/>
    <property type="molecule type" value="Genomic_DNA"/>
</dbReference>
<feature type="compositionally biased region" description="Polar residues" evidence="1">
    <location>
        <begin position="462"/>
        <end position="473"/>
    </location>
</feature>
<feature type="compositionally biased region" description="Acidic residues" evidence="1">
    <location>
        <begin position="22"/>
        <end position="37"/>
    </location>
</feature>
<dbReference type="AlphaFoldDB" id="A0A1Z5K5X9"/>
<dbReference type="InParanoid" id="A0A1Z5K5X9"/>
<sequence>MTDGWDDDDDNLNLEDSNVDGWGDDDFFFPEDEEEVNVDAPPIQGDTQLTNNDGWGDDLDSLDGLEEESVPSSRSLRNEIQQYWEQLEHLQSSLNAVLESEYNTPEKAQELFHYYSQRPALREYTIHKELPRMQYTLITADGDVVEDLETMAALLQHDPTLVAHCANQSLLADLLQVCTGPDLLVRPQYLASAVADHVQFRLDLAAAVVQVLAFLTVSLPTEQGRWSLATVQVQVVFGCHAQQQQPFVEYHIRSIQRNSTPNELQACVRFLSSHLEDLQDTPPQLDLPPTTNSGNNFRDLFLQQSQAVWAQSATGLRSAWKDMDTVTGLSQKLPRFLPDDVLLEAAAASEHQQQQPVQRPSSILEGFVRSGLTKLAQSVALPDEDPSLYTDVPVRIPPPNPRWTHGPPHPSSAGNPLYRLAQGSQHARQPSSDNNPLDRLTHGSQHSRHASSGSNPLDRITQMPSNPVSSQVRVNPLDRLTQGHFDGPSSGASINPLERFTKGHADPTSAKFNPLDRLTQLQNQPPLTHTALANPLDRLTQIHSKPSIESTASSVIRNGESDKDEEDDVVEYGWDDVDDLDLDDNEMDTNQVPLADKLPPGYKYNPEDDIIPTRRRWIDPDPGIRIPRPVR</sequence>
<comment type="caution">
    <text evidence="2">The sequence shown here is derived from an EMBL/GenBank/DDBJ whole genome shotgun (WGS) entry which is preliminary data.</text>
</comment>
<evidence type="ECO:0000313" key="2">
    <source>
        <dbReference type="EMBL" id="GAX21616.1"/>
    </source>
</evidence>
<keyword evidence="3" id="KW-1185">Reference proteome</keyword>
<name>A0A1Z5K5X9_FISSO</name>
<protein>
    <submittedName>
        <fullName evidence="2">Uncharacterized protein</fullName>
    </submittedName>
</protein>
<feature type="region of interest" description="Disordered" evidence="1">
    <location>
        <begin position="1"/>
        <end position="74"/>
    </location>
</feature>
<evidence type="ECO:0000256" key="1">
    <source>
        <dbReference type="SAM" id="MobiDB-lite"/>
    </source>
</evidence>
<gene>
    <name evidence="2" type="ORF">FisN_29Hh051</name>
</gene>
<feature type="compositionally biased region" description="Polar residues" evidence="1">
    <location>
        <begin position="422"/>
        <end position="435"/>
    </location>
</feature>
<feature type="region of interest" description="Disordered" evidence="1">
    <location>
        <begin position="581"/>
        <end position="608"/>
    </location>
</feature>
<reference evidence="2 3" key="1">
    <citation type="journal article" date="2015" name="Plant Cell">
        <title>Oil accumulation by the oleaginous diatom Fistulifera solaris as revealed by the genome and transcriptome.</title>
        <authorList>
            <person name="Tanaka T."/>
            <person name="Maeda Y."/>
            <person name="Veluchamy A."/>
            <person name="Tanaka M."/>
            <person name="Abida H."/>
            <person name="Marechal E."/>
            <person name="Bowler C."/>
            <person name="Muto M."/>
            <person name="Sunaga Y."/>
            <person name="Tanaka M."/>
            <person name="Yoshino T."/>
            <person name="Taniguchi T."/>
            <person name="Fukuda Y."/>
            <person name="Nemoto M."/>
            <person name="Matsumoto M."/>
            <person name="Wong P.S."/>
            <person name="Aburatani S."/>
            <person name="Fujibuchi W."/>
        </authorList>
    </citation>
    <scope>NUCLEOTIDE SEQUENCE [LARGE SCALE GENOMIC DNA]</scope>
    <source>
        <strain evidence="2 3">JPCC DA0580</strain>
    </source>
</reference>
<feature type="compositionally biased region" description="Polar residues" evidence="1">
    <location>
        <begin position="543"/>
        <end position="556"/>
    </location>
</feature>
<proteinExistence type="predicted"/>
<evidence type="ECO:0000313" key="3">
    <source>
        <dbReference type="Proteomes" id="UP000198406"/>
    </source>
</evidence>
<dbReference type="Proteomes" id="UP000198406">
    <property type="component" value="Unassembled WGS sequence"/>
</dbReference>